<evidence type="ECO:0000256" key="1">
    <source>
        <dbReference type="SAM" id="SignalP"/>
    </source>
</evidence>
<comment type="caution">
    <text evidence="2">The sequence shown here is derived from an EMBL/GenBank/DDBJ whole genome shotgun (WGS) entry which is preliminary data.</text>
</comment>
<accession>A0ABR4F8P1</accession>
<evidence type="ECO:0000313" key="3">
    <source>
        <dbReference type="Proteomes" id="UP001600888"/>
    </source>
</evidence>
<gene>
    <name evidence="2" type="ORF">FJTKL_13753</name>
</gene>
<feature type="chain" id="PRO_5045596227" evidence="1">
    <location>
        <begin position="19"/>
        <end position="349"/>
    </location>
</feature>
<name>A0ABR4F8P1_9PEZI</name>
<dbReference type="EMBL" id="JBAWTH010000007">
    <property type="protein sequence ID" value="KAL2291062.1"/>
    <property type="molecule type" value="Genomic_DNA"/>
</dbReference>
<sequence length="349" mass="38073">MTMSLFKYALTFWIACQAIPVSAEYNAKETLVLADCGIGSNAAHPDWASSNQMLYYKGSVWVDDSQSNTNRPDMIAPVPWDGSYPWRSSGTGAKFSNGDLFMTWIDPKPKDLEKAGSAFHRYDYHVLNCFAYHRDFVAQLPSGEWCRSAYVCNHGENPTATSITVDVSNNNDKATLDNHVSVDTVFDTISYNDNGTCDNTWADVSNTQCKMKTICYENVKGVTKGMVKALKDLAKNGDSGVLQQSTVVDSIWNPCKSGRDTCIGGWDRVERDITKVSQTLQVNVKDQNGNSKGHLDYTLDCTQAKSCEACNKAKFSAAVASAFVGAIFGPIFGPIPSLTAQGTCLANGC</sequence>
<evidence type="ECO:0000313" key="2">
    <source>
        <dbReference type="EMBL" id="KAL2291062.1"/>
    </source>
</evidence>
<keyword evidence="3" id="KW-1185">Reference proteome</keyword>
<organism evidence="2 3">
    <name type="scientific">Diaporthe vaccinii</name>
    <dbReference type="NCBI Taxonomy" id="105482"/>
    <lineage>
        <taxon>Eukaryota</taxon>
        <taxon>Fungi</taxon>
        <taxon>Dikarya</taxon>
        <taxon>Ascomycota</taxon>
        <taxon>Pezizomycotina</taxon>
        <taxon>Sordariomycetes</taxon>
        <taxon>Sordariomycetidae</taxon>
        <taxon>Diaporthales</taxon>
        <taxon>Diaporthaceae</taxon>
        <taxon>Diaporthe</taxon>
        <taxon>Diaporthe eres species complex</taxon>
    </lineage>
</organism>
<reference evidence="2 3" key="1">
    <citation type="submission" date="2024-03" db="EMBL/GenBank/DDBJ databases">
        <title>A high-quality draft genome sequence of Diaporthe vaccinii, a causative agent of upright dieback and viscid rot disease in cranberry plants.</title>
        <authorList>
            <person name="Sarrasin M."/>
            <person name="Lang B.F."/>
            <person name="Burger G."/>
        </authorList>
    </citation>
    <scope>NUCLEOTIDE SEQUENCE [LARGE SCALE GENOMIC DNA]</scope>
    <source>
        <strain evidence="2 3">IS7</strain>
    </source>
</reference>
<dbReference type="Proteomes" id="UP001600888">
    <property type="component" value="Unassembled WGS sequence"/>
</dbReference>
<protein>
    <submittedName>
        <fullName evidence="2">Uncharacterized protein</fullName>
    </submittedName>
</protein>
<proteinExistence type="predicted"/>
<keyword evidence="1" id="KW-0732">Signal</keyword>
<feature type="signal peptide" evidence="1">
    <location>
        <begin position="1"/>
        <end position="18"/>
    </location>
</feature>